<accession>A0A0K0NL77</accession>
<protein>
    <submittedName>
        <fullName evidence="1">Uncharacterized protein</fullName>
    </submittedName>
</protein>
<dbReference type="GeneID" id="28801128"/>
<dbReference type="RefSeq" id="YP_009273560.1">
    <property type="nucleotide sequence ID" value="NC_030906.1"/>
</dbReference>
<reference evidence="1 2" key="1">
    <citation type="journal article" date="2015" name="PLoS ONE">
        <title>Lysis to Kill: Evaluation of the Lytic Abilities, and Genomics of Nine Bacteriophages Infective for Gordonia spp. and Their Potential Use in Activated Sludge Foam Biocontrol.</title>
        <authorList>
            <person name="Dyson Z.A."/>
            <person name="Tucci J."/>
            <person name="Seviour R.J."/>
            <person name="Petrovski S."/>
        </authorList>
    </citation>
    <scope>NUCLEOTIDE SEQUENCE [LARGE SCALE GENOMIC DNA]</scope>
</reference>
<dbReference type="EMBL" id="KR063280">
    <property type="protein sequence ID" value="AKL88359.1"/>
    <property type="molecule type" value="Genomic_DNA"/>
</dbReference>
<evidence type="ECO:0000313" key="1">
    <source>
        <dbReference type="EMBL" id="AKL88359.1"/>
    </source>
</evidence>
<keyword evidence="2" id="KW-1185">Reference proteome</keyword>
<sequence>MRQEDWNPAAHPMLIEANIGPMQIQAPVPRVIENGKNGPNKVGVAAEAWQSLDAKVRLHACILCGAVVTQNTWTMHNNWHDENKRPVKRVRSTQQKGE</sequence>
<dbReference type="KEGG" id="vg:28801128"/>
<name>A0A0K0NL77_9CAUD</name>
<gene>
    <name evidence="1" type="ORF">GMA6_78</name>
</gene>
<proteinExistence type="predicted"/>
<dbReference type="Proteomes" id="UP000203886">
    <property type="component" value="Segment"/>
</dbReference>
<organism evidence="1 2">
    <name type="scientific">Gordonia phage GMA6</name>
    <dbReference type="NCBI Taxonomy" id="1647285"/>
    <lineage>
        <taxon>Viruses</taxon>
        <taxon>Duplodnaviria</taxon>
        <taxon>Heunggongvirae</taxon>
        <taxon>Uroviricota</taxon>
        <taxon>Caudoviricetes</taxon>
        <taxon>Bendigovirus</taxon>
        <taxon>Bendigovirus GMA6</taxon>
    </lineage>
</organism>
<evidence type="ECO:0000313" key="2">
    <source>
        <dbReference type="Proteomes" id="UP000203886"/>
    </source>
</evidence>